<dbReference type="SUPFAM" id="SSF52266">
    <property type="entry name" value="SGNH hydrolase"/>
    <property type="match status" value="1"/>
</dbReference>
<dbReference type="EMBL" id="WAAU01000014">
    <property type="protein sequence ID" value="KAB1157240.1"/>
    <property type="molecule type" value="Genomic_DNA"/>
</dbReference>
<dbReference type="RefSeq" id="WP_150899909.1">
    <property type="nucleotide sequence ID" value="NZ_WAAU01000014.1"/>
</dbReference>
<feature type="domain" description="GSCFA" evidence="1">
    <location>
        <begin position="23"/>
        <end position="258"/>
    </location>
</feature>
<protein>
    <submittedName>
        <fullName evidence="2">GSCFA domain-containing protein</fullName>
    </submittedName>
</protein>
<evidence type="ECO:0000313" key="2">
    <source>
        <dbReference type="EMBL" id="KAB1157240.1"/>
    </source>
</evidence>
<evidence type="ECO:0000259" key="1">
    <source>
        <dbReference type="Pfam" id="PF08885"/>
    </source>
</evidence>
<dbReference type="InterPro" id="IPR014982">
    <property type="entry name" value="GSCFA"/>
</dbReference>
<dbReference type="Proteomes" id="UP000467305">
    <property type="component" value="Unassembled WGS sequence"/>
</dbReference>
<dbReference type="AlphaFoldDB" id="A0A7J5AI98"/>
<sequence length="316" mass="37041">MILSTQIPIKKNLHNPISYNSEITLIGSCFTENIGKKLTYYKFRAIQNPFGILFHPKAIENLITNTINEKKYSEKDIFFHNERWHCFDAHSNLSSTNKNDLLDSLNNNTQLTLEYLKNSSHLIITLGTSWVYKHISSDKIVANCHKIPQKKFLKEILSIDEIHESLDAINTLIKSINKDISITYTVSPVRHLKDGFIENQRSKAHLISAIHQITDNRKNIDYFPSYEIMMDELRDYRFYKQDMIHPNETAINYIWEKFSSVFFNEETQKTILQIDSIQKGIAHKPFNPKSEAHLKFLNNLEQKKETLQKAFPFIKF</sequence>
<reference evidence="2 3" key="1">
    <citation type="submission" date="2019-09" db="EMBL/GenBank/DDBJ databases">
        <authorList>
            <person name="Cao W.R."/>
        </authorList>
    </citation>
    <scope>NUCLEOTIDE SEQUENCE [LARGE SCALE GENOMIC DNA]</scope>
    <source>
        <strain evidence="3">a4</strain>
    </source>
</reference>
<comment type="caution">
    <text evidence="2">The sequence shown here is derived from an EMBL/GenBank/DDBJ whole genome shotgun (WGS) entry which is preliminary data.</text>
</comment>
<proteinExistence type="predicted"/>
<organism evidence="2 3">
    <name type="scientific">Tenacibaculum aiptasiae</name>
    <dbReference type="NCBI Taxonomy" id="426481"/>
    <lineage>
        <taxon>Bacteria</taxon>
        <taxon>Pseudomonadati</taxon>
        <taxon>Bacteroidota</taxon>
        <taxon>Flavobacteriia</taxon>
        <taxon>Flavobacteriales</taxon>
        <taxon>Flavobacteriaceae</taxon>
        <taxon>Tenacibaculum</taxon>
    </lineage>
</organism>
<keyword evidence="3" id="KW-1185">Reference proteome</keyword>
<evidence type="ECO:0000313" key="3">
    <source>
        <dbReference type="Proteomes" id="UP000467305"/>
    </source>
</evidence>
<dbReference type="Pfam" id="PF08885">
    <property type="entry name" value="GSCFA"/>
    <property type="match status" value="1"/>
</dbReference>
<dbReference type="OrthoDB" id="9807687at2"/>
<accession>A0A7J5AI98</accession>
<gene>
    <name evidence="2" type="ORF">F7018_09920</name>
</gene>
<name>A0A7J5AI98_9FLAO</name>